<evidence type="ECO:0000256" key="1">
    <source>
        <dbReference type="ARBA" id="ARBA00012513"/>
    </source>
</evidence>
<keyword evidence="2" id="KW-0723">Serine/threonine-protein kinase</keyword>
<dbReference type="EMBL" id="CAJVAP010000028">
    <property type="protein sequence ID" value="CAG7617759.1"/>
    <property type="molecule type" value="Genomic_DNA"/>
</dbReference>
<dbReference type="PROSITE" id="PS00107">
    <property type="entry name" value="PROTEIN_KINASE_ATP"/>
    <property type="match status" value="1"/>
</dbReference>
<evidence type="ECO:0000256" key="5">
    <source>
        <dbReference type="ARBA" id="ARBA00022777"/>
    </source>
</evidence>
<comment type="caution">
    <text evidence="11">The sequence shown here is derived from an EMBL/GenBank/DDBJ whole genome shotgun (WGS) entry which is preliminary data.</text>
</comment>
<dbReference type="SMART" id="SM00220">
    <property type="entry name" value="S_TKc"/>
    <property type="match status" value="1"/>
</dbReference>
<dbReference type="InterPro" id="IPR008271">
    <property type="entry name" value="Ser/Thr_kinase_AS"/>
</dbReference>
<keyword evidence="3 11" id="KW-0808">Transferase</keyword>
<feature type="domain" description="Protein kinase" evidence="10">
    <location>
        <begin position="15"/>
        <end position="276"/>
    </location>
</feature>
<evidence type="ECO:0000256" key="8">
    <source>
        <dbReference type="SAM" id="MobiDB-lite"/>
    </source>
</evidence>
<keyword evidence="9" id="KW-0812">Transmembrane</keyword>
<dbReference type="RefSeq" id="WP_218116069.1">
    <property type="nucleotide sequence ID" value="NZ_CAJVAP010000028.1"/>
</dbReference>
<dbReference type="Pfam" id="PF00069">
    <property type="entry name" value="Pkinase"/>
    <property type="match status" value="1"/>
</dbReference>
<accession>A0A916JZ63</accession>
<keyword evidence="9" id="KW-0472">Membrane</keyword>
<dbReference type="PANTHER" id="PTHR43289">
    <property type="entry name" value="MITOGEN-ACTIVATED PROTEIN KINASE KINASE KINASE 20-RELATED"/>
    <property type="match status" value="1"/>
</dbReference>
<dbReference type="PROSITE" id="PS00108">
    <property type="entry name" value="PROTEIN_KINASE_ST"/>
    <property type="match status" value="1"/>
</dbReference>
<evidence type="ECO:0000256" key="4">
    <source>
        <dbReference type="ARBA" id="ARBA00022741"/>
    </source>
</evidence>
<evidence type="ECO:0000256" key="6">
    <source>
        <dbReference type="ARBA" id="ARBA00022840"/>
    </source>
</evidence>
<sequence length="372" mass="39636">MSRTATPNPPPITGFGYVRPLGAGGFAHVYQYEQDMPRRIVAVKVLETRLGEPRDRSDFEAEADAMARLSSHPSIVSVYSAGVAADGRPYLAMEYCPDSMRARTRGNPARLDIVLDAGVRLAGALETAHRAGILHRDIKPSNVLIATTGRPALADFGISSLAGRDSSHEKAQAMSIPWSAPEVVSGASSGTPASEIWALGATLYTFAAGRSPFESPDRRQNTQVRMSERIGRARYTPIPGAQGYEAFDAVLARAMALVPEQRFASMREFGETLQQLQRAYGFDVTPLDLVEPSWTAPVVTAPTGPRGPVISQVRPTTRAQRRAESAGPEADRDGLVPDRRASPLRAGLIGAAAGVVVVGGLLWIASALGLIG</sequence>
<evidence type="ECO:0000259" key="10">
    <source>
        <dbReference type="PROSITE" id="PS50011"/>
    </source>
</evidence>
<dbReference type="GO" id="GO:0004674">
    <property type="term" value="F:protein serine/threonine kinase activity"/>
    <property type="evidence" value="ECO:0007669"/>
    <property type="project" value="UniProtKB-KW"/>
</dbReference>
<dbReference type="InterPro" id="IPR017441">
    <property type="entry name" value="Protein_kinase_ATP_BS"/>
</dbReference>
<evidence type="ECO:0000256" key="3">
    <source>
        <dbReference type="ARBA" id="ARBA00022679"/>
    </source>
</evidence>
<evidence type="ECO:0000256" key="9">
    <source>
        <dbReference type="SAM" id="Phobius"/>
    </source>
</evidence>
<keyword evidence="5 11" id="KW-0418">Kinase</keyword>
<gene>
    <name evidence="11" type="primary">pknD_2</name>
    <name evidence="11" type="ORF">LEUCIP111803_02137</name>
</gene>
<evidence type="ECO:0000256" key="2">
    <source>
        <dbReference type="ARBA" id="ARBA00022527"/>
    </source>
</evidence>
<name>A0A916JZ63_9MICO</name>
<feature type="binding site" evidence="7">
    <location>
        <position position="44"/>
    </location>
    <ligand>
        <name>ATP</name>
        <dbReference type="ChEBI" id="CHEBI:30616"/>
    </ligand>
</feature>
<keyword evidence="6 7" id="KW-0067">ATP-binding</keyword>
<dbReference type="Proteomes" id="UP000693892">
    <property type="component" value="Unassembled WGS sequence"/>
</dbReference>
<reference evidence="11" key="1">
    <citation type="submission" date="2021-06" db="EMBL/GenBank/DDBJ databases">
        <authorList>
            <person name="Criscuolo A."/>
        </authorList>
    </citation>
    <scope>NUCLEOTIDE SEQUENCE</scope>
    <source>
        <strain evidence="11">CIP111803</strain>
    </source>
</reference>
<dbReference type="EC" id="2.7.11.1" evidence="1"/>
<evidence type="ECO:0000256" key="7">
    <source>
        <dbReference type="PROSITE-ProRule" id="PRU10141"/>
    </source>
</evidence>
<keyword evidence="9" id="KW-1133">Transmembrane helix</keyword>
<feature type="region of interest" description="Disordered" evidence="8">
    <location>
        <begin position="300"/>
        <end position="337"/>
    </location>
</feature>
<feature type="transmembrane region" description="Helical" evidence="9">
    <location>
        <begin position="348"/>
        <end position="371"/>
    </location>
</feature>
<dbReference type="InterPro" id="IPR000719">
    <property type="entry name" value="Prot_kinase_dom"/>
</dbReference>
<organism evidence="11 12">
    <name type="scientific">Leucobacter soli</name>
    <dbReference type="NCBI Taxonomy" id="2812850"/>
    <lineage>
        <taxon>Bacteria</taxon>
        <taxon>Bacillati</taxon>
        <taxon>Actinomycetota</taxon>
        <taxon>Actinomycetes</taxon>
        <taxon>Micrococcales</taxon>
        <taxon>Microbacteriaceae</taxon>
        <taxon>Leucobacter</taxon>
    </lineage>
</organism>
<dbReference type="PROSITE" id="PS50011">
    <property type="entry name" value="PROTEIN_KINASE_DOM"/>
    <property type="match status" value="1"/>
</dbReference>
<dbReference type="PANTHER" id="PTHR43289:SF6">
    <property type="entry name" value="SERINE_THREONINE-PROTEIN KINASE NEKL-3"/>
    <property type="match status" value="1"/>
</dbReference>
<evidence type="ECO:0000313" key="11">
    <source>
        <dbReference type="EMBL" id="CAG7617759.1"/>
    </source>
</evidence>
<protein>
    <recommendedName>
        <fullName evidence="1">non-specific serine/threonine protein kinase</fullName>
        <ecNumber evidence="1">2.7.11.1</ecNumber>
    </recommendedName>
</protein>
<feature type="compositionally biased region" description="Basic and acidic residues" evidence="8">
    <location>
        <begin position="321"/>
        <end position="337"/>
    </location>
</feature>
<proteinExistence type="predicted"/>
<keyword evidence="12" id="KW-1185">Reference proteome</keyword>
<dbReference type="CDD" id="cd14014">
    <property type="entry name" value="STKc_PknB_like"/>
    <property type="match status" value="1"/>
</dbReference>
<evidence type="ECO:0000313" key="12">
    <source>
        <dbReference type="Proteomes" id="UP000693892"/>
    </source>
</evidence>
<dbReference type="AlphaFoldDB" id="A0A916JZ63"/>
<dbReference type="GO" id="GO:0005524">
    <property type="term" value="F:ATP binding"/>
    <property type="evidence" value="ECO:0007669"/>
    <property type="project" value="UniProtKB-UniRule"/>
</dbReference>
<keyword evidence="4 7" id="KW-0547">Nucleotide-binding</keyword>